<evidence type="ECO:0000256" key="1">
    <source>
        <dbReference type="ARBA" id="ARBA00004651"/>
    </source>
</evidence>
<reference evidence="7 8" key="1">
    <citation type="submission" date="2022-08" db="EMBL/GenBank/DDBJ databases">
        <title>Reclassification of Massilia species as members of the genera Telluria, Duganella, Pseudoduganella, Mokoshia gen. nov. and Zemynaea gen. nov. using orthogonal and non-orthogonal genome-based approaches.</title>
        <authorList>
            <person name="Bowman J.P."/>
        </authorList>
    </citation>
    <scope>NUCLEOTIDE SEQUENCE [LARGE SCALE GENOMIC DNA]</scope>
    <source>
        <strain evidence="7 8">JCM 31316</strain>
    </source>
</reference>
<dbReference type="PANTHER" id="PTHR30086:SF20">
    <property type="entry name" value="ARGININE EXPORTER PROTEIN ARGO-RELATED"/>
    <property type="match status" value="1"/>
</dbReference>
<dbReference type="RefSeq" id="WP_258817796.1">
    <property type="nucleotide sequence ID" value="NZ_JANUGW010000011.1"/>
</dbReference>
<evidence type="ECO:0000256" key="3">
    <source>
        <dbReference type="ARBA" id="ARBA00022692"/>
    </source>
</evidence>
<dbReference type="Proteomes" id="UP001204151">
    <property type="component" value="Unassembled WGS sequence"/>
</dbReference>
<evidence type="ECO:0000313" key="7">
    <source>
        <dbReference type="EMBL" id="MCS0583204.1"/>
    </source>
</evidence>
<evidence type="ECO:0000256" key="2">
    <source>
        <dbReference type="ARBA" id="ARBA00022475"/>
    </source>
</evidence>
<name>A0ABT1ZU68_9BURK</name>
<dbReference type="InterPro" id="IPR001123">
    <property type="entry name" value="LeuE-type"/>
</dbReference>
<feature type="transmembrane region" description="Helical" evidence="6">
    <location>
        <begin position="138"/>
        <end position="160"/>
    </location>
</feature>
<keyword evidence="3 6" id="KW-0812">Transmembrane</keyword>
<feature type="transmembrane region" description="Helical" evidence="6">
    <location>
        <begin position="34"/>
        <end position="59"/>
    </location>
</feature>
<comment type="subcellular location">
    <subcellularLocation>
        <location evidence="1">Cell membrane</location>
        <topology evidence="1">Multi-pass membrane protein</topology>
    </subcellularLocation>
</comment>
<protein>
    <submittedName>
        <fullName evidence="7">LysE family translocator</fullName>
    </submittedName>
</protein>
<keyword evidence="4 6" id="KW-1133">Transmembrane helix</keyword>
<dbReference type="Pfam" id="PF01810">
    <property type="entry name" value="LysE"/>
    <property type="match status" value="1"/>
</dbReference>
<dbReference type="EMBL" id="JANUGW010000011">
    <property type="protein sequence ID" value="MCS0583204.1"/>
    <property type="molecule type" value="Genomic_DNA"/>
</dbReference>
<sequence length="195" mass="20111">MSIIASMAAFALATSITPGPVNVVALGSGARHGFAGTLAHVTGATAGFCLLLVLAGLGLHEIVDAWPQVTAVVRWAGVVFLLTIAWKLAADAGELGAGPSPARPSLLQGAAMQWLSPKAWLAALAGMGTYAAAGDATAVWLFAAIYFVVCWVSVAAWAWAGSRLQAHLRAPRRVRVFNRAMAGMLVMSVIYLAAA</sequence>
<evidence type="ECO:0000256" key="4">
    <source>
        <dbReference type="ARBA" id="ARBA00022989"/>
    </source>
</evidence>
<keyword evidence="2" id="KW-1003">Cell membrane</keyword>
<evidence type="ECO:0000256" key="5">
    <source>
        <dbReference type="ARBA" id="ARBA00023136"/>
    </source>
</evidence>
<accession>A0ABT1ZU68</accession>
<evidence type="ECO:0000256" key="6">
    <source>
        <dbReference type="SAM" id="Phobius"/>
    </source>
</evidence>
<proteinExistence type="predicted"/>
<evidence type="ECO:0000313" key="8">
    <source>
        <dbReference type="Proteomes" id="UP001204151"/>
    </source>
</evidence>
<comment type="caution">
    <text evidence="7">The sequence shown here is derived from an EMBL/GenBank/DDBJ whole genome shotgun (WGS) entry which is preliminary data.</text>
</comment>
<dbReference type="PANTHER" id="PTHR30086">
    <property type="entry name" value="ARGININE EXPORTER PROTEIN ARGO"/>
    <property type="match status" value="1"/>
</dbReference>
<feature type="transmembrane region" description="Helical" evidence="6">
    <location>
        <begin position="176"/>
        <end position="194"/>
    </location>
</feature>
<keyword evidence="5 6" id="KW-0472">Membrane</keyword>
<organism evidence="7 8">
    <name type="scientific">Massilia pinisoli</name>
    <dbReference type="NCBI Taxonomy" id="1772194"/>
    <lineage>
        <taxon>Bacteria</taxon>
        <taxon>Pseudomonadati</taxon>
        <taxon>Pseudomonadota</taxon>
        <taxon>Betaproteobacteria</taxon>
        <taxon>Burkholderiales</taxon>
        <taxon>Oxalobacteraceae</taxon>
        <taxon>Telluria group</taxon>
        <taxon>Massilia</taxon>
    </lineage>
</organism>
<feature type="transmembrane region" description="Helical" evidence="6">
    <location>
        <begin position="71"/>
        <end position="89"/>
    </location>
</feature>
<keyword evidence="8" id="KW-1185">Reference proteome</keyword>
<gene>
    <name evidence="7" type="ORF">NX784_16560</name>
</gene>